<dbReference type="EMBL" id="CAJNJA010044005">
    <property type="protein sequence ID" value="CAE7798489.1"/>
    <property type="molecule type" value="Genomic_DNA"/>
</dbReference>
<dbReference type="OrthoDB" id="10348769at2759"/>
<accession>A0A812YVU7</accession>
<comment type="caution">
    <text evidence="1">The sequence shown here is derived from an EMBL/GenBank/DDBJ whole genome shotgun (WGS) entry which is preliminary data.</text>
</comment>
<proteinExistence type="predicted"/>
<reference evidence="1" key="1">
    <citation type="submission" date="2021-02" db="EMBL/GenBank/DDBJ databases">
        <authorList>
            <person name="Dougan E. K."/>
            <person name="Rhodes N."/>
            <person name="Thang M."/>
            <person name="Chan C."/>
        </authorList>
    </citation>
    <scope>NUCLEOTIDE SEQUENCE</scope>
</reference>
<protein>
    <submittedName>
        <fullName evidence="1">Uncharacterized protein</fullName>
    </submittedName>
</protein>
<dbReference type="AlphaFoldDB" id="A0A812YVU7"/>
<name>A0A812YVU7_9DINO</name>
<keyword evidence="2" id="KW-1185">Reference proteome</keyword>
<evidence type="ECO:0000313" key="1">
    <source>
        <dbReference type="EMBL" id="CAE7798489.1"/>
    </source>
</evidence>
<dbReference type="Proteomes" id="UP000601435">
    <property type="component" value="Unassembled WGS sequence"/>
</dbReference>
<gene>
    <name evidence="1" type="ORF">SNEC2469_LOCUS23530</name>
</gene>
<evidence type="ECO:0000313" key="2">
    <source>
        <dbReference type="Proteomes" id="UP000601435"/>
    </source>
</evidence>
<organism evidence="1 2">
    <name type="scientific">Symbiodinium necroappetens</name>
    <dbReference type="NCBI Taxonomy" id="1628268"/>
    <lineage>
        <taxon>Eukaryota</taxon>
        <taxon>Sar</taxon>
        <taxon>Alveolata</taxon>
        <taxon>Dinophyceae</taxon>
        <taxon>Suessiales</taxon>
        <taxon>Symbiodiniaceae</taxon>
        <taxon>Symbiodinium</taxon>
    </lineage>
</organism>
<sequence length="232" mass="25860">MTAYKYQVLRPERSLEATLICPQQLQVDHGGVELDDALQGSFMRLLRLELSLGPVPQVVQLENGLMPTQRFTLPLPDDVRVLGFRYWEVGGSGPIRTSQTPNLRSCRAEATDPTTGFADLRDPHILLDVQGKLQLEPLSRRYIRSNSIEFPGHLQWMPPALQSLEKQGENVDISMLPEVIGLRTIQGSVDHIVECKYEQSCTCTLDAVRSLTGQSAMFWADLVLLTLVSSSA</sequence>